<proteinExistence type="predicted"/>
<dbReference type="AlphaFoldDB" id="A0A392SKM0"/>
<protein>
    <submittedName>
        <fullName evidence="1">Uncharacterized protein</fullName>
    </submittedName>
</protein>
<dbReference type="Proteomes" id="UP000265520">
    <property type="component" value="Unassembled WGS sequence"/>
</dbReference>
<feature type="non-terminal residue" evidence="1">
    <location>
        <position position="1"/>
    </location>
</feature>
<keyword evidence="2" id="KW-1185">Reference proteome</keyword>
<evidence type="ECO:0000313" key="1">
    <source>
        <dbReference type="EMBL" id="MCI48416.1"/>
    </source>
</evidence>
<name>A0A392SKM0_9FABA</name>
<sequence length="57" mass="5571">AGGGDGGGDGDGEGVGVGSRAPFLLLDPVAAALEEEPTSSPFPFLDFLNGFFMVVGG</sequence>
<evidence type="ECO:0000313" key="2">
    <source>
        <dbReference type="Proteomes" id="UP000265520"/>
    </source>
</evidence>
<organism evidence="1 2">
    <name type="scientific">Trifolium medium</name>
    <dbReference type="NCBI Taxonomy" id="97028"/>
    <lineage>
        <taxon>Eukaryota</taxon>
        <taxon>Viridiplantae</taxon>
        <taxon>Streptophyta</taxon>
        <taxon>Embryophyta</taxon>
        <taxon>Tracheophyta</taxon>
        <taxon>Spermatophyta</taxon>
        <taxon>Magnoliopsida</taxon>
        <taxon>eudicotyledons</taxon>
        <taxon>Gunneridae</taxon>
        <taxon>Pentapetalae</taxon>
        <taxon>rosids</taxon>
        <taxon>fabids</taxon>
        <taxon>Fabales</taxon>
        <taxon>Fabaceae</taxon>
        <taxon>Papilionoideae</taxon>
        <taxon>50 kb inversion clade</taxon>
        <taxon>NPAAA clade</taxon>
        <taxon>Hologalegina</taxon>
        <taxon>IRL clade</taxon>
        <taxon>Trifolieae</taxon>
        <taxon>Trifolium</taxon>
    </lineage>
</organism>
<accession>A0A392SKM0</accession>
<dbReference type="EMBL" id="LXQA010386374">
    <property type="protein sequence ID" value="MCI48416.1"/>
    <property type="molecule type" value="Genomic_DNA"/>
</dbReference>
<comment type="caution">
    <text evidence="1">The sequence shown here is derived from an EMBL/GenBank/DDBJ whole genome shotgun (WGS) entry which is preliminary data.</text>
</comment>
<reference evidence="1 2" key="1">
    <citation type="journal article" date="2018" name="Front. Plant Sci.">
        <title>Red Clover (Trifolium pratense) and Zigzag Clover (T. medium) - A Picture of Genomic Similarities and Differences.</title>
        <authorList>
            <person name="Dluhosova J."/>
            <person name="Istvanek J."/>
            <person name="Nedelnik J."/>
            <person name="Repkova J."/>
        </authorList>
    </citation>
    <scope>NUCLEOTIDE SEQUENCE [LARGE SCALE GENOMIC DNA]</scope>
    <source>
        <strain evidence="2">cv. 10/8</strain>
        <tissue evidence="1">Leaf</tissue>
    </source>
</reference>